<dbReference type="PANTHER" id="PTHR42801">
    <property type="entry name" value="THIOREDOXIN-DEPENDENT PEROXIDE REDUCTASE"/>
    <property type="match status" value="1"/>
</dbReference>
<comment type="subunit">
    <text evidence="2">Monomer.</text>
</comment>
<keyword evidence="8" id="KW-0676">Redox-active center</keyword>
<evidence type="ECO:0000256" key="8">
    <source>
        <dbReference type="ARBA" id="ARBA00023284"/>
    </source>
</evidence>
<dbReference type="GO" id="GO:0140824">
    <property type="term" value="F:thioredoxin-dependent peroxiredoxin activity"/>
    <property type="evidence" value="ECO:0007669"/>
    <property type="project" value="UniProtKB-EC"/>
</dbReference>
<evidence type="ECO:0000256" key="10">
    <source>
        <dbReference type="ARBA" id="ARBA00038489"/>
    </source>
</evidence>
<comment type="similarity">
    <text evidence="10">Belongs to the peroxiredoxin family. BCP/PrxQ subfamily.</text>
</comment>
<accession>A0ABT4UIY3</accession>
<comment type="catalytic activity">
    <reaction evidence="12">
        <text>a hydroperoxide + [thioredoxin]-dithiol = an alcohol + [thioredoxin]-disulfide + H2O</text>
        <dbReference type="Rhea" id="RHEA:62620"/>
        <dbReference type="Rhea" id="RHEA-COMP:10698"/>
        <dbReference type="Rhea" id="RHEA-COMP:10700"/>
        <dbReference type="ChEBI" id="CHEBI:15377"/>
        <dbReference type="ChEBI" id="CHEBI:29950"/>
        <dbReference type="ChEBI" id="CHEBI:30879"/>
        <dbReference type="ChEBI" id="CHEBI:35924"/>
        <dbReference type="ChEBI" id="CHEBI:50058"/>
        <dbReference type="EC" id="1.11.1.24"/>
    </reaction>
</comment>
<evidence type="ECO:0000256" key="2">
    <source>
        <dbReference type="ARBA" id="ARBA00011245"/>
    </source>
</evidence>
<protein>
    <recommendedName>
        <fullName evidence="3">thioredoxin-dependent peroxiredoxin</fullName>
        <ecNumber evidence="3">1.11.1.24</ecNumber>
    </recommendedName>
    <alternativeName>
        <fullName evidence="9">Thioredoxin peroxidase</fullName>
    </alternativeName>
    <alternativeName>
        <fullName evidence="11">Thioredoxin-dependent peroxiredoxin Bcp</fullName>
    </alternativeName>
</protein>
<name>A0ABT4UIY3_9BACT</name>
<dbReference type="InterPro" id="IPR024706">
    <property type="entry name" value="Peroxiredoxin_AhpC-typ"/>
</dbReference>
<dbReference type="NCBIfam" id="NF006960">
    <property type="entry name" value="PRK09437.1"/>
    <property type="match status" value="1"/>
</dbReference>
<keyword evidence="6 14" id="KW-0560">Oxidoreductase</keyword>
<comment type="function">
    <text evidence="1">Thiol-specific peroxidase that catalyzes the reduction of hydrogen peroxide and organic hydroperoxides to water and alcohols, respectively. Plays a role in cell protection against oxidative stress by detoxifying peroxides and as sensor of hydrogen peroxide-mediated signaling events.</text>
</comment>
<dbReference type="PIRSF" id="PIRSF000239">
    <property type="entry name" value="AHPC"/>
    <property type="match status" value="1"/>
</dbReference>
<keyword evidence="4 14" id="KW-0575">Peroxidase</keyword>
<evidence type="ECO:0000256" key="9">
    <source>
        <dbReference type="ARBA" id="ARBA00032824"/>
    </source>
</evidence>
<sequence>MKLKVGDKAPDFKAKDQNNNVISLKDFKGKKLVLYFYPKDNTPTCTVQACNIRDHYSDLQKLNISIIGISPDSEKSHQNFAAKYTLPFPIIPDTDNKIINDYGVWGEKQLYGRKYMGLHRTTFLIDEKGKIAHIITKPKSKDHVAEIIKAWEY</sequence>
<dbReference type="PANTHER" id="PTHR42801:SF4">
    <property type="entry name" value="AHPC_TSA FAMILY PROTEIN"/>
    <property type="match status" value="1"/>
</dbReference>
<dbReference type="InterPro" id="IPR013766">
    <property type="entry name" value="Thioredoxin_domain"/>
</dbReference>
<evidence type="ECO:0000256" key="12">
    <source>
        <dbReference type="ARBA" id="ARBA00049091"/>
    </source>
</evidence>
<comment type="caution">
    <text evidence="14">The sequence shown here is derived from an EMBL/GenBank/DDBJ whole genome shotgun (WGS) entry which is preliminary data.</text>
</comment>
<dbReference type="Gene3D" id="3.40.30.10">
    <property type="entry name" value="Glutaredoxin"/>
    <property type="match status" value="1"/>
</dbReference>
<keyword evidence="15" id="KW-1185">Reference proteome</keyword>
<gene>
    <name evidence="14" type="primary">bcp</name>
    <name evidence="14" type="ORF">O3P16_07075</name>
</gene>
<keyword evidence="5" id="KW-0049">Antioxidant</keyword>
<evidence type="ECO:0000256" key="6">
    <source>
        <dbReference type="ARBA" id="ARBA00023002"/>
    </source>
</evidence>
<organism evidence="14 15">
    <name type="scientific">Polluticaenibacter yanchengensis</name>
    <dbReference type="NCBI Taxonomy" id="3014562"/>
    <lineage>
        <taxon>Bacteria</taxon>
        <taxon>Pseudomonadati</taxon>
        <taxon>Bacteroidota</taxon>
        <taxon>Chitinophagia</taxon>
        <taxon>Chitinophagales</taxon>
        <taxon>Chitinophagaceae</taxon>
        <taxon>Polluticaenibacter</taxon>
    </lineage>
</organism>
<evidence type="ECO:0000313" key="15">
    <source>
        <dbReference type="Proteomes" id="UP001210231"/>
    </source>
</evidence>
<dbReference type="InterPro" id="IPR050924">
    <property type="entry name" value="Peroxiredoxin_BCP/PrxQ"/>
</dbReference>
<keyword evidence="7" id="KW-1015">Disulfide bond</keyword>
<evidence type="ECO:0000256" key="1">
    <source>
        <dbReference type="ARBA" id="ARBA00003330"/>
    </source>
</evidence>
<evidence type="ECO:0000256" key="11">
    <source>
        <dbReference type="ARBA" id="ARBA00042639"/>
    </source>
</evidence>
<dbReference type="CDD" id="cd03017">
    <property type="entry name" value="PRX_BCP"/>
    <property type="match status" value="1"/>
</dbReference>
<evidence type="ECO:0000256" key="4">
    <source>
        <dbReference type="ARBA" id="ARBA00022559"/>
    </source>
</evidence>
<evidence type="ECO:0000256" key="5">
    <source>
        <dbReference type="ARBA" id="ARBA00022862"/>
    </source>
</evidence>
<dbReference type="InterPro" id="IPR000866">
    <property type="entry name" value="AhpC/TSA"/>
</dbReference>
<dbReference type="SUPFAM" id="SSF52833">
    <property type="entry name" value="Thioredoxin-like"/>
    <property type="match status" value="1"/>
</dbReference>
<evidence type="ECO:0000313" key="14">
    <source>
        <dbReference type="EMBL" id="MDA3614564.1"/>
    </source>
</evidence>
<dbReference type="InterPro" id="IPR036249">
    <property type="entry name" value="Thioredoxin-like_sf"/>
</dbReference>
<evidence type="ECO:0000259" key="13">
    <source>
        <dbReference type="PROSITE" id="PS51352"/>
    </source>
</evidence>
<dbReference type="PROSITE" id="PS51352">
    <property type="entry name" value="THIOREDOXIN_2"/>
    <property type="match status" value="1"/>
</dbReference>
<dbReference type="EMBL" id="JAQGEF010000006">
    <property type="protein sequence ID" value="MDA3614564.1"/>
    <property type="molecule type" value="Genomic_DNA"/>
</dbReference>
<feature type="domain" description="Thioredoxin" evidence="13">
    <location>
        <begin position="3"/>
        <end position="153"/>
    </location>
</feature>
<dbReference type="Pfam" id="PF00578">
    <property type="entry name" value="AhpC-TSA"/>
    <property type="match status" value="1"/>
</dbReference>
<dbReference type="EC" id="1.11.1.24" evidence="3"/>
<proteinExistence type="inferred from homology"/>
<reference evidence="14 15" key="1">
    <citation type="submission" date="2022-12" db="EMBL/GenBank/DDBJ databases">
        <title>Chitinophagaceae gen. sp. nov., a new member of the family Chitinophagaceae, isolated from soil in a chemical factory.</title>
        <authorList>
            <person name="Ke Z."/>
        </authorList>
    </citation>
    <scope>NUCLEOTIDE SEQUENCE [LARGE SCALE GENOMIC DNA]</scope>
    <source>
        <strain evidence="14 15">LY-5</strain>
    </source>
</reference>
<evidence type="ECO:0000256" key="3">
    <source>
        <dbReference type="ARBA" id="ARBA00013017"/>
    </source>
</evidence>
<evidence type="ECO:0000256" key="7">
    <source>
        <dbReference type="ARBA" id="ARBA00023157"/>
    </source>
</evidence>
<dbReference type="Proteomes" id="UP001210231">
    <property type="component" value="Unassembled WGS sequence"/>
</dbReference>